<dbReference type="InterPro" id="IPR017795">
    <property type="entry name" value="ABBA_NscD-like"/>
</dbReference>
<protein>
    <submittedName>
        <fullName evidence="2">Nonfunctional LtmF</fullName>
    </submittedName>
</protein>
<evidence type="ECO:0000256" key="1">
    <source>
        <dbReference type="ARBA" id="ARBA00022679"/>
    </source>
</evidence>
<reference evidence="2" key="1">
    <citation type="journal article" date="2009" name="Appl. Environ. Microbiol.">
        <title>Indole-diterpene biosynthetic capability of epichloe endophytes as predicted by ltm gene analysis.</title>
        <authorList>
            <person name="Young C.A."/>
            <person name="Tapper B.A."/>
            <person name="May K."/>
            <person name="Moon C.D."/>
            <person name="Schardl C.L."/>
            <person name="Scott B."/>
        </authorList>
    </citation>
    <scope>NUCLEOTIDE SEQUENCE</scope>
    <source>
        <strain evidence="2">Fg1</strain>
    </source>
</reference>
<accession>B8QGX4</accession>
<evidence type="ECO:0000313" key="2">
    <source>
        <dbReference type="EMBL" id="ACD43369.1"/>
    </source>
</evidence>
<organism evidence="2">
    <name type="scientific">Epichloe festucae</name>
    <dbReference type="NCBI Taxonomy" id="35717"/>
    <lineage>
        <taxon>Eukaryota</taxon>
        <taxon>Fungi</taxon>
        <taxon>Dikarya</taxon>
        <taxon>Ascomycota</taxon>
        <taxon>Pezizomycotina</taxon>
        <taxon>Sordariomycetes</taxon>
        <taxon>Hypocreomycetidae</taxon>
        <taxon>Hypocreales</taxon>
        <taxon>Clavicipitaceae</taxon>
        <taxon>Epichloe</taxon>
    </lineage>
</organism>
<dbReference type="Pfam" id="PF11991">
    <property type="entry name" value="Trp_DMAT"/>
    <property type="match status" value="1"/>
</dbReference>
<dbReference type="GO" id="GO:0016765">
    <property type="term" value="F:transferase activity, transferring alkyl or aryl (other than methyl) groups"/>
    <property type="evidence" value="ECO:0007669"/>
    <property type="project" value="InterPro"/>
</dbReference>
<dbReference type="GO" id="GO:0009820">
    <property type="term" value="P:alkaloid metabolic process"/>
    <property type="evidence" value="ECO:0007669"/>
    <property type="project" value="InterPro"/>
</dbReference>
<name>B8QGX4_9HYPO</name>
<gene>
    <name evidence="2" type="primary">ltmF</name>
</gene>
<sequence>MIAKNVELNGLDPATRALDILYWKNHCIKQLESLLCAADSYSTADKAAQLRILSESVLPNLGPRPSKAIGPSYLTQSGSLIQLSLSTTSSKTASDIAGRF</sequence>
<dbReference type="EMBL" id="EU530694">
    <property type="protein sequence ID" value="ACD43369.1"/>
    <property type="molecule type" value="Genomic_DNA"/>
</dbReference>
<keyword evidence="1" id="KW-0808">Transferase</keyword>
<proteinExistence type="predicted"/>
<dbReference type="AlphaFoldDB" id="B8QGX4"/>